<dbReference type="InterPro" id="IPR054280">
    <property type="entry name" value="DUF7014"/>
</dbReference>
<evidence type="ECO:0008006" key="4">
    <source>
        <dbReference type="Google" id="ProtNLM"/>
    </source>
</evidence>
<dbReference type="AlphaFoldDB" id="A0A5Y9PA25"/>
<name>A0A5Y9PA25_SALER</name>
<dbReference type="EMBL" id="AAKCWO010000036">
    <property type="protein sequence ID" value="ECQ7789739.1"/>
    <property type="molecule type" value="Genomic_DNA"/>
</dbReference>
<evidence type="ECO:0000259" key="1">
    <source>
        <dbReference type="Pfam" id="PF18863"/>
    </source>
</evidence>
<gene>
    <name evidence="3" type="ORF">F0Z93_14140</name>
</gene>
<proteinExistence type="predicted"/>
<evidence type="ECO:0000313" key="3">
    <source>
        <dbReference type="EMBL" id="ECQ7789739.1"/>
    </source>
</evidence>
<organism evidence="3">
    <name type="scientific">Salmonella enterica</name>
    <name type="common">Salmonella choleraesuis</name>
    <dbReference type="NCBI Taxonomy" id="28901"/>
    <lineage>
        <taxon>Bacteria</taxon>
        <taxon>Pseudomonadati</taxon>
        <taxon>Pseudomonadota</taxon>
        <taxon>Gammaproteobacteria</taxon>
        <taxon>Enterobacterales</taxon>
        <taxon>Enterobacteriaceae</taxon>
        <taxon>Salmonella</taxon>
    </lineage>
</organism>
<comment type="caution">
    <text evidence="3">The sequence shown here is derived from an EMBL/GenBank/DDBJ whole genome shotgun (WGS) entry which is preliminary data.</text>
</comment>
<evidence type="ECO:0000259" key="2">
    <source>
        <dbReference type="Pfam" id="PF22809"/>
    </source>
</evidence>
<dbReference type="InterPro" id="IPR049503">
    <property type="entry name" value="AbiJ_NTD4"/>
</dbReference>
<feature type="domain" description="DUF7014" evidence="2">
    <location>
        <begin position="170"/>
        <end position="305"/>
    </location>
</feature>
<reference evidence="3" key="1">
    <citation type="submission" date="2019-09" db="EMBL/GenBank/DDBJ databases">
        <authorList>
            <consortium name="PulseNet: The National Subtyping Network for Foodborne Disease Surveillance"/>
            <person name="Tarr C.L."/>
            <person name="Trees E."/>
            <person name="Katz L.S."/>
            <person name="Carleton-Romer H.A."/>
            <person name="Stroika S."/>
            <person name="Kucerova Z."/>
            <person name="Roache K.F."/>
            <person name="Sabol A.L."/>
            <person name="Besser J."/>
            <person name="Gerner-Smidt P."/>
        </authorList>
    </citation>
    <scope>NUCLEOTIDE SEQUENCE</scope>
    <source>
        <strain evidence="3">PNUSAS081464</strain>
    </source>
</reference>
<dbReference type="Pfam" id="PF22809">
    <property type="entry name" value="DUF7014"/>
    <property type="match status" value="1"/>
</dbReference>
<protein>
    <recommendedName>
        <fullName evidence="4">Cytoplasmic protein</fullName>
    </recommendedName>
</protein>
<sequence length="309" mass="35750">MAIFELFSKRQKKLRGEVADVYQYTNIPNAFRVQVVHIVRDTIGEDSDYETEASKIYRLVHKTLCKEYGVFSLKQYPESNFGAIFDYFLAERDHEKCLDIIEICFKLIDGYIRSNEWKFRGLVKQSPDDAIEELNIRFKEAGLGYQFESGELVKVDSQFIHSDVVKPTLQILGKNKSYNGANDEFLSAHEHYRHQRYKECLNDCLKSFESLMKAIHKKHSWQFNDTDTAKKLINSCLANNLVPEYLQNQFSSIRILLESGIPTIRNKEGGHGQGAEITKVPEYLASYTLHLTATNLLFLAKCEESYTKK</sequence>
<accession>A0A5Y9PA25</accession>
<feature type="domain" description="HEPN AbiJ-N-terminal" evidence="1">
    <location>
        <begin position="5"/>
        <end position="168"/>
    </location>
</feature>
<dbReference type="NCBIfam" id="NF046078">
    <property type="entry name" value="STM4504_CBY0614"/>
    <property type="match status" value="1"/>
</dbReference>
<dbReference type="Pfam" id="PF18863">
    <property type="entry name" value="AbiJ_NTD4"/>
    <property type="match status" value="1"/>
</dbReference>